<keyword evidence="6" id="KW-1185">Reference proteome</keyword>
<keyword evidence="5" id="KW-0812">Transmembrane</keyword>
<evidence type="ECO:0000256" key="5">
    <source>
        <dbReference type="SAM" id="Phobius"/>
    </source>
</evidence>
<keyword evidence="4" id="KW-0732">Signal</keyword>
<accession>A0A0N4Z827</accession>
<comment type="similarity">
    <text evidence="2">Belongs to the nematode transthyretin-like family.</text>
</comment>
<keyword evidence="3" id="KW-0964">Secreted</keyword>
<keyword evidence="5" id="KW-1133">Transmembrane helix</keyword>
<evidence type="ECO:0000256" key="1">
    <source>
        <dbReference type="ARBA" id="ARBA00004613"/>
    </source>
</evidence>
<dbReference type="PANTHER" id="PTHR21700:SF24">
    <property type="entry name" value="TRANSTHYRETIN-LIKE FAMILY PROTEIN"/>
    <property type="match status" value="1"/>
</dbReference>
<evidence type="ECO:0000256" key="2">
    <source>
        <dbReference type="ARBA" id="ARBA00010112"/>
    </source>
</evidence>
<comment type="subcellular location">
    <subcellularLocation>
        <location evidence="1">Secreted</location>
    </subcellularLocation>
</comment>
<dbReference type="InterPro" id="IPR038479">
    <property type="entry name" value="Transthyretin-like_sf"/>
</dbReference>
<dbReference type="GO" id="GO:0009986">
    <property type="term" value="C:cell surface"/>
    <property type="evidence" value="ECO:0007669"/>
    <property type="project" value="InterPro"/>
</dbReference>
<evidence type="ECO:0000256" key="3">
    <source>
        <dbReference type="ARBA" id="ARBA00022525"/>
    </source>
</evidence>
<dbReference type="Proteomes" id="UP000038045">
    <property type="component" value="Unplaced"/>
</dbReference>
<evidence type="ECO:0000256" key="4">
    <source>
        <dbReference type="ARBA" id="ARBA00022729"/>
    </source>
</evidence>
<dbReference type="Gene3D" id="2.60.40.3330">
    <property type="match status" value="1"/>
</dbReference>
<organism evidence="6 7">
    <name type="scientific">Parastrongyloides trichosuri</name>
    <name type="common">Possum-specific nematode worm</name>
    <dbReference type="NCBI Taxonomy" id="131310"/>
    <lineage>
        <taxon>Eukaryota</taxon>
        <taxon>Metazoa</taxon>
        <taxon>Ecdysozoa</taxon>
        <taxon>Nematoda</taxon>
        <taxon>Chromadorea</taxon>
        <taxon>Rhabditida</taxon>
        <taxon>Tylenchina</taxon>
        <taxon>Panagrolaimomorpha</taxon>
        <taxon>Strongyloidoidea</taxon>
        <taxon>Strongyloididae</taxon>
        <taxon>Parastrongyloides</taxon>
    </lineage>
</organism>
<keyword evidence="5" id="KW-0472">Membrane</keyword>
<sequence>MITKIYLFLLIIISILNIICVACNNPLGRKQSVAVEGYLMCNGQPAENVKVKLYDVDTFTIDDKMGEGRTDSRGYFRISGYASELFRIDPKVNIYHRCIDSVNPLKILCYQKFSIGIPKSYITNGETPFRIFNVGILELAGKSSGQTTDCINKLK</sequence>
<reference evidence="7" key="1">
    <citation type="submission" date="2017-02" db="UniProtKB">
        <authorList>
            <consortium name="WormBaseParasite"/>
        </authorList>
    </citation>
    <scope>IDENTIFICATION</scope>
</reference>
<dbReference type="WBParaSite" id="PTRK_0000334100.1">
    <property type="protein sequence ID" value="PTRK_0000334100.1"/>
    <property type="gene ID" value="PTRK_0000334100"/>
</dbReference>
<dbReference type="GO" id="GO:0005576">
    <property type="term" value="C:extracellular region"/>
    <property type="evidence" value="ECO:0007669"/>
    <property type="project" value="UniProtKB-SubCell"/>
</dbReference>
<evidence type="ECO:0000313" key="7">
    <source>
        <dbReference type="WBParaSite" id="PTRK_0000334100.1"/>
    </source>
</evidence>
<dbReference type="Pfam" id="PF01060">
    <property type="entry name" value="TTR-52"/>
    <property type="match status" value="1"/>
</dbReference>
<evidence type="ECO:0000313" key="6">
    <source>
        <dbReference type="Proteomes" id="UP000038045"/>
    </source>
</evidence>
<dbReference type="PANTHER" id="PTHR21700">
    <property type="entry name" value="TRANSTHYRETIN-LIKE FAMILY PROTEIN-RELATED"/>
    <property type="match status" value="1"/>
</dbReference>
<dbReference type="AlphaFoldDB" id="A0A0N4Z827"/>
<protein>
    <submittedName>
        <fullName evidence="7">Transthyretin-like family protein</fullName>
    </submittedName>
</protein>
<name>A0A0N4Z827_PARTI</name>
<dbReference type="InterPro" id="IPR001534">
    <property type="entry name" value="Transthyretin-like"/>
</dbReference>
<proteinExistence type="inferred from homology"/>
<feature type="transmembrane region" description="Helical" evidence="5">
    <location>
        <begin position="6"/>
        <end position="23"/>
    </location>
</feature>